<feature type="short sequence motif" description="HXTX 1" evidence="2">
    <location>
        <begin position="45"/>
        <end position="48"/>
    </location>
</feature>
<protein>
    <recommendedName>
        <fullName evidence="2">RNA 2',3'-cyclic phosphodiesterase</fullName>
        <shortName evidence="2">RNA 2',3'-CPDase</shortName>
        <ecNumber evidence="2">3.1.4.58</ecNumber>
    </recommendedName>
</protein>
<dbReference type="PANTHER" id="PTHR35561:SF1">
    <property type="entry name" value="RNA 2',3'-CYCLIC PHOSPHODIESTERASE"/>
    <property type="match status" value="1"/>
</dbReference>
<feature type="active site" description="Proton acceptor" evidence="2">
    <location>
        <position position="129"/>
    </location>
</feature>
<evidence type="ECO:0000256" key="2">
    <source>
        <dbReference type="HAMAP-Rule" id="MF_01940"/>
    </source>
</evidence>
<dbReference type="PANTHER" id="PTHR35561">
    <property type="entry name" value="RNA 2',3'-CYCLIC PHOSPHODIESTERASE"/>
    <property type="match status" value="1"/>
</dbReference>
<dbReference type="Proteomes" id="UP000243629">
    <property type="component" value="Unassembled WGS sequence"/>
</dbReference>
<dbReference type="SUPFAM" id="SSF55144">
    <property type="entry name" value="LigT-like"/>
    <property type="match status" value="1"/>
</dbReference>
<dbReference type="GO" id="GO:0008664">
    <property type="term" value="F:RNA 2',3'-cyclic 3'-phosphodiesterase activity"/>
    <property type="evidence" value="ECO:0007669"/>
    <property type="project" value="UniProtKB-EC"/>
</dbReference>
<dbReference type="AlphaFoldDB" id="A0A1I4TQ11"/>
<organism evidence="4 5">
    <name type="scientific">Halopseudomonas yangmingensis</name>
    <dbReference type="NCBI Taxonomy" id="1720063"/>
    <lineage>
        <taxon>Bacteria</taxon>
        <taxon>Pseudomonadati</taxon>
        <taxon>Pseudomonadota</taxon>
        <taxon>Gammaproteobacteria</taxon>
        <taxon>Pseudomonadales</taxon>
        <taxon>Pseudomonadaceae</taxon>
        <taxon>Halopseudomonas</taxon>
    </lineage>
</organism>
<gene>
    <name evidence="4" type="ORF">SAMN05216217_11558</name>
</gene>
<dbReference type="Gene3D" id="3.90.1140.10">
    <property type="entry name" value="Cyclic phosphodiesterase"/>
    <property type="match status" value="1"/>
</dbReference>
<dbReference type="EC" id="3.1.4.58" evidence="2"/>
<dbReference type="NCBIfam" id="TIGR02258">
    <property type="entry name" value="2_5_ligase"/>
    <property type="match status" value="1"/>
</dbReference>
<name>A0A1I4TQ11_9GAMM</name>
<dbReference type="Pfam" id="PF02834">
    <property type="entry name" value="LigT_PEase"/>
    <property type="match status" value="2"/>
</dbReference>
<dbReference type="GO" id="GO:0016874">
    <property type="term" value="F:ligase activity"/>
    <property type="evidence" value="ECO:0007669"/>
    <property type="project" value="UniProtKB-KW"/>
</dbReference>
<sequence length="188" mass="20569">MASELAQPTSRLFLGLGIPPATTSELLELEQEIAGARWQTAEQLHLTLHFLGNQPESLVGPLIAALQGLKFAAFDLQVNGAGCFVNQRSPSILWAGVSACEGLWVLHRQTADCLGRLGLPSESRPWRPHVTLARLPRRAKAPQGFIEAHARMHLPAFNVREFCLYQSHATPAGSRYQVLQQFAATAPD</sequence>
<dbReference type="OrthoDB" id="7061261at2"/>
<dbReference type="STRING" id="1720063.SAMN05216217_11558"/>
<dbReference type="InterPro" id="IPR014051">
    <property type="entry name" value="Phosphoesterase_HXTX"/>
</dbReference>
<proteinExistence type="inferred from homology"/>
<comment type="similarity">
    <text evidence="2">Belongs to the 2H phosphoesterase superfamily. ThpR family.</text>
</comment>
<feature type="domain" description="Phosphoesterase HXTX" evidence="3">
    <location>
        <begin position="105"/>
        <end position="176"/>
    </location>
</feature>
<dbReference type="InterPro" id="IPR004175">
    <property type="entry name" value="RNA_CPDase"/>
</dbReference>
<keyword evidence="1 2" id="KW-0378">Hydrolase</keyword>
<keyword evidence="4" id="KW-0436">Ligase</keyword>
<evidence type="ECO:0000313" key="4">
    <source>
        <dbReference type="EMBL" id="SFM78663.1"/>
    </source>
</evidence>
<comment type="catalytic activity">
    <reaction evidence="2">
        <text>a 3'-end 2',3'-cyclophospho-ribonucleotide-RNA + H2O = a 3'-end 2'-phospho-ribonucleotide-RNA + H(+)</text>
        <dbReference type="Rhea" id="RHEA:11828"/>
        <dbReference type="Rhea" id="RHEA-COMP:10464"/>
        <dbReference type="Rhea" id="RHEA-COMP:17353"/>
        <dbReference type="ChEBI" id="CHEBI:15377"/>
        <dbReference type="ChEBI" id="CHEBI:15378"/>
        <dbReference type="ChEBI" id="CHEBI:83064"/>
        <dbReference type="ChEBI" id="CHEBI:173113"/>
        <dbReference type="EC" id="3.1.4.58"/>
    </reaction>
</comment>
<dbReference type="RefSeq" id="WP_093477919.1">
    <property type="nucleotide sequence ID" value="NZ_FOUI01000015.1"/>
</dbReference>
<evidence type="ECO:0000259" key="3">
    <source>
        <dbReference type="Pfam" id="PF02834"/>
    </source>
</evidence>
<dbReference type="InterPro" id="IPR009097">
    <property type="entry name" value="Cyclic_Pdiesterase"/>
</dbReference>
<reference evidence="5" key="1">
    <citation type="submission" date="2016-10" db="EMBL/GenBank/DDBJ databases">
        <authorList>
            <person name="Varghese N."/>
            <person name="Submissions S."/>
        </authorList>
    </citation>
    <scope>NUCLEOTIDE SEQUENCE [LARGE SCALE GENOMIC DNA]</scope>
    <source>
        <strain evidence="5">DSM 24213</strain>
    </source>
</reference>
<dbReference type="GO" id="GO:0004113">
    <property type="term" value="F:2',3'-cyclic-nucleotide 3'-phosphodiesterase activity"/>
    <property type="evidence" value="ECO:0007669"/>
    <property type="project" value="InterPro"/>
</dbReference>
<evidence type="ECO:0000256" key="1">
    <source>
        <dbReference type="ARBA" id="ARBA00022801"/>
    </source>
</evidence>
<dbReference type="EMBL" id="FOUI01000015">
    <property type="protein sequence ID" value="SFM78663.1"/>
    <property type="molecule type" value="Genomic_DNA"/>
</dbReference>
<keyword evidence="5" id="KW-1185">Reference proteome</keyword>
<feature type="domain" description="Phosphoesterase HXTX" evidence="3">
    <location>
        <begin position="16"/>
        <end position="94"/>
    </location>
</feature>
<accession>A0A1I4TQ11</accession>
<evidence type="ECO:0000313" key="5">
    <source>
        <dbReference type="Proteomes" id="UP000243629"/>
    </source>
</evidence>
<comment type="function">
    <text evidence="2">Hydrolyzes RNA 2',3'-cyclic phosphodiester to an RNA 2'-phosphomonoester.</text>
</comment>
<feature type="short sequence motif" description="HXTX 2" evidence="2">
    <location>
        <begin position="129"/>
        <end position="132"/>
    </location>
</feature>
<feature type="active site" description="Proton donor" evidence="2">
    <location>
        <position position="45"/>
    </location>
</feature>
<dbReference type="HAMAP" id="MF_01940">
    <property type="entry name" value="RNA_CPDase"/>
    <property type="match status" value="1"/>
</dbReference>